<dbReference type="RefSeq" id="WP_243902962.1">
    <property type="nucleotide sequence ID" value="NZ_JAALHA020000004.1"/>
</dbReference>
<feature type="compositionally biased region" description="Low complexity" evidence="1">
    <location>
        <begin position="139"/>
        <end position="157"/>
    </location>
</feature>
<evidence type="ECO:0008006" key="4">
    <source>
        <dbReference type="Google" id="ProtNLM"/>
    </source>
</evidence>
<name>A0AAP5MA20_9CYAN</name>
<evidence type="ECO:0000256" key="1">
    <source>
        <dbReference type="SAM" id="MobiDB-lite"/>
    </source>
</evidence>
<organism evidence="2 3">
    <name type="scientific">Aetokthonos hydrillicola Thurmond2011</name>
    <dbReference type="NCBI Taxonomy" id="2712845"/>
    <lineage>
        <taxon>Bacteria</taxon>
        <taxon>Bacillati</taxon>
        <taxon>Cyanobacteriota</taxon>
        <taxon>Cyanophyceae</taxon>
        <taxon>Nostocales</taxon>
        <taxon>Hapalosiphonaceae</taxon>
        <taxon>Aetokthonos</taxon>
    </lineage>
</organism>
<sequence>MAKNLSSLFGNILLGVNVNTIVSPKGVFWLLSFSALAVLGNNSSTVAQTAKSTSTFHLTQASETEAPFSNIAAEEVHQAFTPSVSSQTSVQSIATLAKPEPESSDLGQSQMQFSTSVQQKTASRVVTPIPGTTATSSVAFSSQSTQPTSQSSFPSATRTVKQSASRVAQADINVTPGRVTRGGASYVGVAGNVGLSGSSALGDGNFTVISKIGLTRIFSVRPAAVLGDDPVILLPITYDFNIRSADAFSEPLPFAPYIGGGAAIKTGDNTEAAFLVSGGIDVPLNRQFTATAAVNAAFFSDTDVGLLLGLAYNFRGF</sequence>
<reference evidence="3" key="1">
    <citation type="journal article" date="2021" name="Science">
        <title>Hunting the eagle killer: A cyanobacterial neurotoxin causes vacuolar myelinopathy.</title>
        <authorList>
            <person name="Breinlinger S."/>
            <person name="Phillips T.J."/>
            <person name="Haram B.N."/>
            <person name="Mares J."/>
            <person name="Martinez Yerena J.A."/>
            <person name="Hrouzek P."/>
            <person name="Sobotka R."/>
            <person name="Henderson W.M."/>
            <person name="Schmieder P."/>
            <person name="Williams S.M."/>
            <person name="Lauderdale J.D."/>
            <person name="Wilde H.D."/>
            <person name="Gerrin W."/>
            <person name="Kust A."/>
            <person name="Washington J.W."/>
            <person name="Wagner C."/>
            <person name="Geier B."/>
            <person name="Liebeke M."/>
            <person name="Enke H."/>
            <person name="Niedermeyer T.H.J."/>
            <person name="Wilde S.B."/>
        </authorList>
    </citation>
    <scope>NUCLEOTIDE SEQUENCE [LARGE SCALE GENOMIC DNA]</scope>
    <source>
        <strain evidence="3">Thurmond2011</strain>
    </source>
</reference>
<gene>
    <name evidence="2" type="ORF">G7B40_010815</name>
</gene>
<feature type="region of interest" description="Disordered" evidence="1">
    <location>
        <begin position="91"/>
        <end position="113"/>
    </location>
</feature>
<evidence type="ECO:0000313" key="3">
    <source>
        <dbReference type="Proteomes" id="UP000667802"/>
    </source>
</evidence>
<feature type="region of interest" description="Disordered" evidence="1">
    <location>
        <begin position="136"/>
        <end position="159"/>
    </location>
</feature>
<keyword evidence="3" id="KW-1185">Reference proteome</keyword>
<proteinExistence type="predicted"/>
<dbReference type="EMBL" id="JAALHA020000004">
    <property type="protein sequence ID" value="MDR9895054.1"/>
    <property type="molecule type" value="Genomic_DNA"/>
</dbReference>
<protein>
    <recommendedName>
        <fullName evidence="4">Outer membrane protein beta-barrel domain-containing protein</fullName>
    </recommendedName>
</protein>
<dbReference type="Proteomes" id="UP000667802">
    <property type="component" value="Unassembled WGS sequence"/>
</dbReference>
<accession>A0AAP5MA20</accession>
<evidence type="ECO:0000313" key="2">
    <source>
        <dbReference type="EMBL" id="MDR9895054.1"/>
    </source>
</evidence>
<dbReference type="AlphaFoldDB" id="A0AAP5MA20"/>
<comment type="caution">
    <text evidence="2">The sequence shown here is derived from an EMBL/GenBank/DDBJ whole genome shotgun (WGS) entry which is preliminary data.</text>
</comment>